<dbReference type="Proteomes" id="UP001432027">
    <property type="component" value="Unassembled WGS sequence"/>
</dbReference>
<comment type="caution">
    <text evidence="1">The sequence shown here is derived from an EMBL/GenBank/DDBJ whole genome shotgun (WGS) entry which is preliminary data.</text>
</comment>
<organism evidence="1 2">
    <name type="scientific">Pristionchus entomophagus</name>
    <dbReference type="NCBI Taxonomy" id="358040"/>
    <lineage>
        <taxon>Eukaryota</taxon>
        <taxon>Metazoa</taxon>
        <taxon>Ecdysozoa</taxon>
        <taxon>Nematoda</taxon>
        <taxon>Chromadorea</taxon>
        <taxon>Rhabditida</taxon>
        <taxon>Rhabditina</taxon>
        <taxon>Diplogasteromorpha</taxon>
        <taxon>Diplogasteroidea</taxon>
        <taxon>Neodiplogasteridae</taxon>
        <taxon>Pristionchus</taxon>
    </lineage>
</organism>
<evidence type="ECO:0000313" key="1">
    <source>
        <dbReference type="EMBL" id="GMS85574.1"/>
    </source>
</evidence>
<evidence type="ECO:0000313" key="2">
    <source>
        <dbReference type="Proteomes" id="UP001432027"/>
    </source>
</evidence>
<protein>
    <submittedName>
        <fullName evidence="1">Uncharacterized protein</fullName>
    </submittedName>
</protein>
<proteinExistence type="predicted"/>
<feature type="non-terminal residue" evidence="1">
    <location>
        <position position="1"/>
    </location>
</feature>
<accession>A0AAV5SW29</accession>
<dbReference type="AlphaFoldDB" id="A0AAV5SW29"/>
<dbReference type="EMBL" id="BTSX01000002">
    <property type="protein sequence ID" value="GMS85574.1"/>
    <property type="molecule type" value="Genomic_DNA"/>
</dbReference>
<reference evidence="1" key="1">
    <citation type="submission" date="2023-10" db="EMBL/GenBank/DDBJ databases">
        <title>Genome assembly of Pristionchus species.</title>
        <authorList>
            <person name="Yoshida K."/>
            <person name="Sommer R.J."/>
        </authorList>
    </citation>
    <scope>NUCLEOTIDE SEQUENCE</scope>
    <source>
        <strain evidence="1">RS0144</strain>
    </source>
</reference>
<name>A0AAV5SW29_9BILA</name>
<gene>
    <name evidence="1" type="ORF">PENTCL1PPCAC_7749</name>
</gene>
<keyword evidence="2" id="KW-1185">Reference proteome</keyword>
<sequence>PGLITIGRSNVWSGHPERVDLRNLTQIRIGSLMPVRAPSQMWLNDLFSHLPSNITRPEDYEMQAYLPYVMPERILHSSLHERPLREIMLHSTTTKQFLSSKNPLPSLKASHLLKLFIRFCPSSDIAVRVKQQRFK</sequence>